<name>J3LPV0_ORYBR</name>
<feature type="compositionally biased region" description="Low complexity" evidence="1">
    <location>
        <begin position="196"/>
        <end position="210"/>
    </location>
</feature>
<evidence type="ECO:0000256" key="1">
    <source>
        <dbReference type="SAM" id="MobiDB-lite"/>
    </source>
</evidence>
<dbReference type="HOGENOM" id="CLU_571589_0_0_1"/>
<evidence type="ECO:0000313" key="3">
    <source>
        <dbReference type="Proteomes" id="UP000006038"/>
    </source>
</evidence>
<feature type="compositionally biased region" description="Polar residues" evidence="1">
    <location>
        <begin position="303"/>
        <end position="315"/>
    </location>
</feature>
<feature type="compositionally biased region" description="Low complexity" evidence="1">
    <location>
        <begin position="166"/>
        <end position="184"/>
    </location>
</feature>
<organism evidence="2">
    <name type="scientific">Oryza brachyantha</name>
    <name type="common">malo sina</name>
    <dbReference type="NCBI Taxonomy" id="4533"/>
    <lineage>
        <taxon>Eukaryota</taxon>
        <taxon>Viridiplantae</taxon>
        <taxon>Streptophyta</taxon>
        <taxon>Embryophyta</taxon>
        <taxon>Tracheophyta</taxon>
        <taxon>Spermatophyta</taxon>
        <taxon>Magnoliopsida</taxon>
        <taxon>Liliopsida</taxon>
        <taxon>Poales</taxon>
        <taxon>Poaceae</taxon>
        <taxon>BOP clade</taxon>
        <taxon>Oryzoideae</taxon>
        <taxon>Oryzeae</taxon>
        <taxon>Oryzinae</taxon>
        <taxon>Oryza</taxon>
    </lineage>
</organism>
<proteinExistence type="predicted"/>
<sequence length="478" mass="51719">MDAVEHAPSHCLVALVQSPERRGAHEGARDGHAHGHEIRQQGACVAGCPFANLRMRIFPILKGKEMRVGTYLYCRVRTRCRVSSAKGPILTGISLPLQASTDPSARLRLHLFPSSQLSSAGVAGLALTVVSGAGVEAASPAPWASPAPCRHSRRGGEALLQLGLRCSQGPSSPPGASSRPCSSPTIGRRRRRPVYSESPSPISKSPSASGAPIFNRASRVAITDLEIAFGFGGPHIQPGELSAWSEQMARATKLSNEAMARLDWRSSPAFVNLITGLHVSAWDICSRRRVCGRVRDERNPRTQRCQLNDELNSDQPLPKGKEKRKRPYKQTPISRMNRTEPKKTGQRTWTKLLLVAVPTSIYLVAVRRGCEIDGNTGMMEARWCRGIIGLGIAPHSRSGVVDRLAHDLLFGGDGVAHLWDGLQHRVHLFDGTAQDLHELPGLPHAPPSARWLDLAGAVDAHGMHGVADGAVQPHVHHD</sequence>
<feature type="region of interest" description="Disordered" evidence="1">
    <location>
        <begin position="303"/>
        <end position="345"/>
    </location>
</feature>
<reference evidence="2" key="2">
    <citation type="submission" date="2013-04" db="UniProtKB">
        <authorList>
            <consortium name="EnsemblPlants"/>
        </authorList>
    </citation>
    <scope>IDENTIFICATION</scope>
</reference>
<protein>
    <submittedName>
        <fullName evidence="2">Uncharacterized protein</fullName>
    </submittedName>
</protein>
<dbReference type="Proteomes" id="UP000006038">
    <property type="component" value="Chromosome 3"/>
</dbReference>
<reference evidence="2" key="1">
    <citation type="journal article" date="2013" name="Nat. Commun.">
        <title>Whole-genome sequencing of Oryza brachyantha reveals mechanisms underlying Oryza genome evolution.</title>
        <authorList>
            <person name="Chen J."/>
            <person name="Huang Q."/>
            <person name="Gao D."/>
            <person name="Wang J."/>
            <person name="Lang Y."/>
            <person name="Liu T."/>
            <person name="Li B."/>
            <person name="Bai Z."/>
            <person name="Luis Goicoechea J."/>
            <person name="Liang C."/>
            <person name="Chen C."/>
            <person name="Zhang W."/>
            <person name="Sun S."/>
            <person name="Liao Y."/>
            <person name="Zhang X."/>
            <person name="Yang L."/>
            <person name="Song C."/>
            <person name="Wang M."/>
            <person name="Shi J."/>
            <person name="Liu G."/>
            <person name="Liu J."/>
            <person name="Zhou H."/>
            <person name="Zhou W."/>
            <person name="Yu Q."/>
            <person name="An N."/>
            <person name="Chen Y."/>
            <person name="Cai Q."/>
            <person name="Wang B."/>
            <person name="Liu B."/>
            <person name="Min J."/>
            <person name="Huang Y."/>
            <person name="Wu H."/>
            <person name="Li Z."/>
            <person name="Zhang Y."/>
            <person name="Yin Y."/>
            <person name="Song W."/>
            <person name="Jiang J."/>
            <person name="Jackson S.A."/>
            <person name="Wing R.A."/>
            <person name="Wang J."/>
            <person name="Chen M."/>
        </authorList>
    </citation>
    <scope>NUCLEOTIDE SEQUENCE [LARGE SCALE GENOMIC DNA]</scope>
    <source>
        <strain evidence="2">cv. IRGC 101232</strain>
    </source>
</reference>
<dbReference type="EnsemblPlants" id="OB03G30760.1">
    <property type="protein sequence ID" value="OB03G30760.1"/>
    <property type="gene ID" value="OB03G30760"/>
</dbReference>
<evidence type="ECO:0000313" key="2">
    <source>
        <dbReference type="EnsemblPlants" id="OB03G30760.1"/>
    </source>
</evidence>
<dbReference type="Gramene" id="OB03G30760.1">
    <property type="protein sequence ID" value="OB03G30760.1"/>
    <property type="gene ID" value="OB03G30760"/>
</dbReference>
<accession>J3LPV0</accession>
<keyword evidence="3" id="KW-1185">Reference proteome</keyword>
<dbReference type="AlphaFoldDB" id="J3LPV0"/>
<feature type="region of interest" description="Disordered" evidence="1">
    <location>
        <begin position="164"/>
        <end position="210"/>
    </location>
</feature>